<keyword evidence="2" id="KW-1185">Reference proteome</keyword>
<organism evidence="1 2">
    <name type="scientific">Coniosporium uncinatum</name>
    <dbReference type="NCBI Taxonomy" id="93489"/>
    <lineage>
        <taxon>Eukaryota</taxon>
        <taxon>Fungi</taxon>
        <taxon>Dikarya</taxon>
        <taxon>Ascomycota</taxon>
        <taxon>Pezizomycotina</taxon>
        <taxon>Dothideomycetes</taxon>
        <taxon>Dothideomycetes incertae sedis</taxon>
        <taxon>Coniosporium</taxon>
    </lineage>
</organism>
<accession>A0ACC3DVS9</accession>
<gene>
    <name evidence="1" type="ORF">LTS18_014488</name>
</gene>
<protein>
    <submittedName>
        <fullName evidence="1">Uncharacterized protein</fullName>
    </submittedName>
</protein>
<sequence length="442" mass="46080">ARKRSGDDTDTDFQAESDEESADEEPTAAIGGDEVAPSVTPARAAVTTNGFIRPKPQPKGASTKSLVQAVAKISSRSSPMSKTPPKKPSTSKGYEVKKSMKNAVKDSKQPAATNAKATSGKAALPMAVKTPTVRAPNGKVAEDAKSTSSTQILSTLKAKPTLAKSAGKKPHASKAPTMQASTVPEPAPLQPYLETGTFERAVILPPRMPASQPPLQPRTNPIGLPLRGPNDTLLPVSAPQINIPPLVTCPGCTLIHPLGSCPLKLAGAENCPLCGLAHFGHARLCPHINSETQVRQMLDALRSSGEDRQLVDAAKKYLTGVKGHLVQKKKLTRERLENEQRDRIAQLARERAGLTGSMSQRPGSDGISTGVGGAHGYGPGNVSTTSSSSHQFQRGGQRGDFSPSASTAASAQQHRNAQNGNGAQGPAPASVEQRLMAALGTG</sequence>
<name>A0ACC3DVS9_9PEZI</name>
<dbReference type="EMBL" id="JAWDJW010000465">
    <property type="protein sequence ID" value="KAK3080645.1"/>
    <property type="molecule type" value="Genomic_DNA"/>
</dbReference>
<evidence type="ECO:0000313" key="2">
    <source>
        <dbReference type="Proteomes" id="UP001186974"/>
    </source>
</evidence>
<proteinExistence type="predicted"/>
<comment type="caution">
    <text evidence="1">The sequence shown here is derived from an EMBL/GenBank/DDBJ whole genome shotgun (WGS) entry which is preliminary data.</text>
</comment>
<feature type="non-terminal residue" evidence="1">
    <location>
        <position position="1"/>
    </location>
</feature>
<dbReference type="Proteomes" id="UP001186974">
    <property type="component" value="Unassembled WGS sequence"/>
</dbReference>
<reference evidence="1" key="1">
    <citation type="submission" date="2024-09" db="EMBL/GenBank/DDBJ databases">
        <title>Black Yeasts Isolated from many extreme environments.</title>
        <authorList>
            <person name="Coleine C."/>
            <person name="Stajich J.E."/>
            <person name="Selbmann L."/>
        </authorList>
    </citation>
    <scope>NUCLEOTIDE SEQUENCE</scope>
    <source>
        <strain evidence="1">CCFEE 5737</strain>
    </source>
</reference>
<evidence type="ECO:0000313" key="1">
    <source>
        <dbReference type="EMBL" id="KAK3080645.1"/>
    </source>
</evidence>